<dbReference type="Proteomes" id="UP000593566">
    <property type="component" value="Unassembled WGS sequence"/>
</dbReference>
<evidence type="ECO:0000313" key="6">
    <source>
        <dbReference type="EMBL" id="KAF6225884.1"/>
    </source>
</evidence>
<feature type="domain" description="AB hydrolase-1" evidence="3">
    <location>
        <begin position="53"/>
        <end position="195"/>
    </location>
</feature>
<dbReference type="InterPro" id="IPR054471">
    <property type="entry name" value="GPIID_WHD"/>
</dbReference>
<dbReference type="InterPro" id="IPR029058">
    <property type="entry name" value="AB_hydrolase_fold"/>
</dbReference>
<feature type="compositionally biased region" description="Basic and acidic residues" evidence="2">
    <location>
        <begin position="21"/>
        <end position="34"/>
    </location>
</feature>
<dbReference type="InterPro" id="IPR000073">
    <property type="entry name" value="AB_hydrolase_1"/>
</dbReference>
<dbReference type="InterPro" id="IPR001680">
    <property type="entry name" value="WD40_rpt"/>
</dbReference>
<feature type="compositionally biased region" description="Polar residues" evidence="2">
    <location>
        <begin position="1"/>
        <end position="19"/>
    </location>
</feature>
<evidence type="ECO:0000259" key="5">
    <source>
        <dbReference type="Pfam" id="PF24883"/>
    </source>
</evidence>
<dbReference type="InterPro" id="IPR056884">
    <property type="entry name" value="NPHP3-like_N"/>
</dbReference>
<protein>
    <recommendedName>
        <fullName evidence="8">GPI inositol-deacylase</fullName>
    </recommendedName>
</protein>
<dbReference type="RefSeq" id="XP_037154593.1">
    <property type="nucleotide sequence ID" value="XM_037300745.1"/>
</dbReference>
<dbReference type="Pfam" id="PF12697">
    <property type="entry name" value="Abhydrolase_6"/>
    <property type="match status" value="1"/>
</dbReference>
<keyword evidence="7" id="KW-1185">Reference proteome</keyword>
<comment type="caution">
    <text evidence="6">The sequence shown here is derived from an EMBL/GenBank/DDBJ whole genome shotgun (WGS) entry which is preliminary data.</text>
</comment>
<evidence type="ECO:0000313" key="7">
    <source>
        <dbReference type="Proteomes" id="UP000593566"/>
    </source>
</evidence>
<evidence type="ECO:0000256" key="2">
    <source>
        <dbReference type="SAM" id="MobiDB-lite"/>
    </source>
</evidence>
<gene>
    <name evidence="6" type="ORF">HO133_009886</name>
</gene>
<dbReference type="Gene3D" id="2.130.10.10">
    <property type="entry name" value="YVTN repeat-like/Quinoprotein amine dehydrogenase"/>
    <property type="match status" value="2"/>
</dbReference>
<dbReference type="SUPFAM" id="SSF53474">
    <property type="entry name" value="alpha/beta-Hydrolases"/>
    <property type="match status" value="1"/>
</dbReference>
<dbReference type="Pfam" id="PF22939">
    <property type="entry name" value="WHD_GPIID"/>
    <property type="match status" value="1"/>
</dbReference>
<dbReference type="Gene3D" id="3.40.50.1820">
    <property type="entry name" value="alpha/beta hydrolase"/>
    <property type="match status" value="1"/>
</dbReference>
<dbReference type="InterPro" id="IPR027417">
    <property type="entry name" value="P-loop_NTPase"/>
</dbReference>
<evidence type="ECO:0000259" key="3">
    <source>
        <dbReference type="Pfam" id="PF12697"/>
    </source>
</evidence>
<dbReference type="PANTHER" id="PTHR10039:SF16">
    <property type="entry name" value="GPI INOSITOL-DEACYLASE"/>
    <property type="match status" value="1"/>
</dbReference>
<feature type="domain" description="Nephrocystin 3-like N-terminal" evidence="5">
    <location>
        <begin position="337"/>
        <end position="498"/>
    </location>
</feature>
<keyword evidence="1" id="KW-0677">Repeat</keyword>
<feature type="domain" description="GPI inositol-deacylase winged helix" evidence="4">
    <location>
        <begin position="609"/>
        <end position="690"/>
    </location>
</feature>
<dbReference type="SMART" id="SM00320">
    <property type="entry name" value="WD40"/>
    <property type="match status" value="6"/>
</dbReference>
<dbReference type="Gene3D" id="3.40.50.300">
    <property type="entry name" value="P-loop containing nucleotide triphosphate hydrolases"/>
    <property type="match status" value="1"/>
</dbReference>
<dbReference type="GeneID" id="59338281"/>
<dbReference type="InterPro" id="IPR036322">
    <property type="entry name" value="WD40_repeat_dom_sf"/>
</dbReference>
<feature type="region of interest" description="Disordered" evidence="2">
    <location>
        <begin position="1"/>
        <end position="41"/>
    </location>
</feature>
<feature type="region of interest" description="Disordered" evidence="2">
    <location>
        <begin position="1533"/>
        <end position="1566"/>
    </location>
</feature>
<dbReference type="PANTHER" id="PTHR10039">
    <property type="entry name" value="AMELOGENIN"/>
    <property type="match status" value="1"/>
</dbReference>
<proteinExistence type="predicted"/>
<dbReference type="SUPFAM" id="SSF50978">
    <property type="entry name" value="WD40 repeat-like"/>
    <property type="match status" value="2"/>
</dbReference>
<dbReference type="EMBL" id="JACCJB010000007">
    <property type="protein sequence ID" value="KAF6225884.1"/>
    <property type="molecule type" value="Genomic_DNA"/>
</dbReference>
<reference evidence="6 7" key="1">
    <citation type="journal article" date="2020" name="Genomics">
        <title>Complete, high-quality genomes from long-read metagenomic sequencing of two wolf lichen thalli reveals enigmatic genome architecture.</title>
        <authorList>
            <person name="McKenzie S.K."/>
            <person name="Walston R.F."/>
            <person name="Allen J.L."/>
        </authorList>
    </citation>
    <scope>NUCLEOTIDE SEQUENCE [LARGE SCALE GENOMIC DNA]</scope>
    <source>
        <strain evidence="6">WasteWater1</strain>
    </source>
</reference>
<name>A0A8H6CLS8_9LECA</name>
<accession>A0A8H6CLS8</accession>
<organism evidence="6 7">
    <name type="scientific">Letharia lupina</name>
    <dbReference type="NCBI Taxonomy" id="560253"/>
    <lineage>
        <taxon>Eukaryota</taxon>
        <taxon>Fungi</taxon>
        <taxon>Dikarya</taxon>
        <taxon>Ascomycota</taxon>
        <taxon>Pezizomycotina</taxon>
        <taxon>Lecanoromycetes</taxon>
        <taxon>OSLEUM clade</taxon>
        <taxon>Lecanoromycetidae</taxon>
        <taxon>Lecanorales</taxon>
        <taxon>Lecanorineae</taxon>
        <taxon>Parmeliaceae</taxon>
        <taxon>Letharia</taxon>
    </lineage>
</organism>
<evidence type="ECO:0000259" key="4">
    <source>
        <dbReference type="Pfam" id="PF22939"/>
    </source>
</evidence>
<sequence length="1566" mass="176047">MERSKTNATSSGRSFLSRTLTRRDDGEQSSEDGKGPFGLNTLFDPDNPAVADLVFVHGLGGGSRSTWTKSNDPSLYWPKEWLPQDPRFQDVRIHSFGYNSNWGNESILNVHDFAKALLGSIQECPLIPHNSRAPLILIGHSLGGLVIKRAYIMARQKGGYEKVSQRVKAILFLATPHRGADLAQLLTKVLNVSPGARPFVKDLHRNSLATQSINEEFPQYCQDLRLYSFYETLPMAYGLGKSLVVEKDAAVLGYPNEHSTYLNANHREVCKYTNQEDPNYQTVRNALASTIDKLQTSVIPSKHEVNSEQRRRLGEYLGVSDALEDDFMDIDALRLPGSCEWLMRKKTFQEWRDTATAQLMWISAKPATGKTVLSGKVVHHLKDLERDIAFYFFDYRNKAQTTISSFLLSMTTQMAHMHTDVLQTVLDICEKDDQLCKADYRTIWRKLLMEGILRVEFDRAQYWVIDALDECKNGSDLVPFLLKVIEMRSNIRILLTSRDRFEFHRQVVHPQVKVVQEEILADDTKSDIALYLEANMDQLPSIEEEDEEGTVSKILEKSAGCFLWVSLILQELRRVHTSAEIRQVLEEVPSDMNSLYSRILDSMSKAPPYGKVLARAILTWVVCSSRPLTTDELYHALQIDIKDKINNVKASIESRCGQFVYVDAQSRVQMVHQTARDFLLQSSDFSEFGVEERAGHRRLFMTCMEYLNGNEMRSPKHRRLSSGNFAMGRGLFVNYACNSFFEHVVYVSSQDDEALAALTKLLSSTNVLSCIEYIAQYSDLNRLIQAGKAFRKFLQRRLKHLAPVGREFVVLDCWATDLIRLVTKFGKNIKDYPSSIYHLVPPFCPPETALRKQFAVSARGIAVFGLSARTWDDCLSTIVDSQEQFTALACSDSFFAVGMSSGRIVIYNETTCQQIQTLNHPEPVKLLTFGQRMDILISAGPRKVRIWDVRAFEQVWEFATPQQCMSLALIEEDQLLLGALKNNNLAIWDLAEGTLRDTADWTLDLEGPQSHAHRRPIAAAFCIESCLLAVVYRGQDILLWNLDRDALHDTYSKAGSSSKNAKVDVSAGVTGGLVFSATPNATLLAAAYSDGDLVLFDTLEGTVREKTSVNAQTLACSPDGRTLATGDSSGSIQLFEFENLRLLYRINSDEYCIKELAFTGDSHRLLDIRGSECRVWDPMVLVRQDGDEENSDTISVSTAPQEISLEPKENVVLITSMICHVDGGVFFCGKEDGSVYLYETKSGRQSHELFSHAKGASILSLFFDVESNTLSSIDNASRVRVHKLKQGQQAWEATDTLFDHRAGAALKQVLTNRGATHILLCTGKSDTLCYISPGEMSTVIETISWHERGPSRWTTHPLNEEHLILILDNIAHVYEWQSLQRLTGEQGILLEGSILPELAIRSIIPCFNNTTIATTFGEDSRPQSKSKLLLWDAADFGIDSMIAAPIPRYHSLADQVKTLIGDDGKRLVFLRSDGWISSADPLSANADHYDRHFFLPADWLSTDIKLMMNVTHDGDIIFVKRDEVAVIKRGLDNVEEDSSSKPGKRPSLLGRERGKRPSLKLPARTF</sequence>
<evidence type="ECO:0000256" key="1">
    <source>
        <dbReference type="ARBA" id="ARBA00022737"/>
    </source>
</evidence>
<evidence type="ECO:0008006" key="8">
    <source>
        <dbReference type="Google" id="ProtNLM"/>
    </source>
</evidence>
<dbReference type="Pfam" id="PF24883">
    <property type="entry name" value="NPHP3_N"/>
    <property type="match status" value="1"/>
</dbReference>
<dbReference type="InterPro" id="IPR015943">
    <property type="entry name" value="WD40/YVTN_repeat-like_dom_sf"/>
</dbReference>